<dbReference type="AlphaFoldDB" id="A0A1F4UXU9"/>
<dbReference type="InterPro" id="IPR018076">
    <property type="entry name" value="T2SS_GspF_dom"/>
</dbReference>
<feature type="transmembrane region" description="Helical" evidence="8">
    <location>
        <begin position="328"/>
        <end position="349"/>
    </location>
</feature>
<dbReference type="Gene3D" id="1.20.81.30">
    <property type="entry name" value="Type II secretion system (T2SS), domain F"/>
    <property type="match status" value="2"/>
</dbReference>
<feature type="transmembrane region" description="Helical" evidence="8">
    <location>
        <begin position="177"/>
        <end position="197"/>
    </location>
</feature>
<comment type="subcellular location">
    <subcellularLocation>
        <location evidence="1">Cell inner membrane</location>
        <topology evidence="1">Multi-pass membrane protein</topology>
    </subcellularLocation>
</comment>
<dbReference type="PANTHER" id="PTHR30012">
    <property type="entry name" value="GENERAL SECRETION PATHWAY PROTEIN"/>
    <property type="match status" value="1"/>
</dbReference>
<dbReference type="InterPro" id="IPR003004">
    <property type="entry name" value="GspF/PilC"/>
</dbReference>
<evidence type="ECO:0000313" key="10">
    <source>
        <dbReference type="EMBL" id="OGC49761.1"/>
    </source>
</evidence>
<evidence type="ECO:0000256" key="7">
    <source>
        <dbReference type="ARBA" id="ARBA00023136"/>
    </source>
</evidence>
<feature type="domain" description="Type II secretion system protein GspF" evidence="9">
    <location>
        <begin position="20"/>
        <end position="143"/>
    </location>
</feature>
<keyword evidence="3" id="KW-1003">Cell membrane</keyword>
<evidence type="ECO:0000256" key="5">
    <source>
        <dbReference type="ARBA" id="ARBA00022692"/>
    </source>
</evidence>
<evidence type="ECO:0000256" key="8">
    <source>
        <dbReference type="SAM" id="Phobius"/>
    </source>
</evidence>
<feature type="transmembrane region" description="Helical" evidence="8">
    <location>
        <begin position="120"/>
        <end position="142"/>
    </location>
</feature>
<dbReference type="PRINTS" id="PR00812">
    <property type="entry name" value="BCTERIALGSPF"/>
</dbReference>
<protein>
    <recommendedName>
        <fullName evidence="9">Type II secretion system protein GspF domain-containing protein</fullName>
    </recommendedName>
</protein>
<dbReference type="Pfam" id="PF00482">
    <property type="entry name" value="T2SSF"/>
    <property type="match status" value="2"/>
</dbReference>
<reference evidence="10 11" key="1">
    <citation type="journal article" date="2016" name="Nat. Commun.">
        <title>Thousands of microbial genomes shed light on interconnected biogeochemical processes in an aquifer system.</title>
        <authorList>
            <person name="Anantharaman K."/>
            <person name="Brown C.T."/>
            <person name="Hug L.A."/>
            <person name="Sharon I."/>
            <person name="Castelle C.J."/>
            <person name="Probst A.J."/>
            <person name="Thomas B.C."/>
            <person name="Singh A."/>
            <person name="Wilkins M.J."/>
            <person name="Karaoz U."/>
            <person name="Brodie E.L."/>
            <person name="Williams K.H."/>
            <person name="Hubbard S.S."/>
            <person name="Banfield J.F."/>
        </authorList>
    </citation>
    <scope>NUCLEOTIDE SEQUENCE [LARGE SCALE GENOMIC DNA]</scope>
</reference>
<name>A0A1F4UXU9_UNCKA</name>
<evidence type="ECO:0000256" key="1">
    <source>
        <dbReference type="ARBA" id="ARBA00004429"/>
    </source>
</evidence>
<comment type="similarity">
    <text evidence="2">Belongs to the GSP F family.</text>
</comment>
<evidence type="ECO:0000256" key="4">
    <source>
        <dbReference type="ARBA" id="ARBA00022519"/>
    </source>
</evidence>
<dbReference type="GO" id="GO:0005886">
    <property type="term" value="C:plasma membrane"/>
    <property type="evidence" value="ECO:0007669"/>
    <property type="project" value="UniProtKB-SubCell"/>
</dbReference>
<keyword evidence="7 8" id="KW-0472">Membrane</keyword>
<comment type="caution">
    <text evidence="10">The sequence shown here is derived from an EMBL/GenBank/DDBJ whole genome shotgun (WGS) entry which is preliminary data.</text>
</comment>
<sequence>MLISKLHLFNKADNLEVLLFTRHMSTMIKSGIPIAEILNTLAQQTKDKRFKRTIFAVLKDVKNGQPLSKTLSKYPNTFSRFYVSLIEVSEESGTLDKNLEFIALQLNKNYTFSKKVQTAMLYPTLVFIATVILGSFIAFFILPQLVDFFSAFDIELPITTRILLFFSTLFKQHGLKIGVGLLSAFLILKTFVSLPGIKPIWHNILLKLPILGDFISNVQLGRFSRNFGVLIKSGLSISKSIDIVAHTLNNLKFQNDLLKIGSYFIGGLSISESMEKGKFKEFPPLVTKMLAVGEKTGSLDDSLLYLADFYEEEIDNFSKNITTILEPLMLIVIGLIVGFVALAIITPIYELTGSLKK</sequence>
<keyword evidence="4" id="KW-0997">Cell inner membrane</keyword>
<proteinExistence type="inferred from homology"/>
<dbReference type="PANTHER" id="PTHR30012:SF0">
    <property type="entry name" value="TYPE II SECRETION SYSTEM PROTEIN F-RELATED"/>
    <property type="match status" value="1"/>
</dbReference>
<evidence type="ECO:0000313" key="11">
    <source>
        <dbReference type="Proteomes" id="UP000177458"/>
    </source>
</evidence>
<keyword evidence="5 8" id="KW-0812">Transmembrane</keyword>
<evidence type="ECO:0000256" key="3">
    <source>
        <dbReference type="ARBA" id="ARBA00022475"/>
    </source>
</evidence>
<keyword evidence="6 8" id="KW-1133">Transmembrane helix</keyword>
<dbReference type="Proteomes" id="UP000177458">
    <property type="component" value="Unassembled WGS sequence"/>
</dbReference>
<feature type="domain" description="Type II secretion system protein GspF" evidence="9">
    <location>
        <begin position="223"/>
        <end position="347"/>
    </location>
</feature>
<gene>
    <name evidence="10" type="ORF">A3A69_02325</name>
</gene>
<dbReference type="InterPro" id="IPR042094">
    <property type="entry name" value="T2SS_GspF_sf"/>
</dbReference>
<organism evidence="10 11">
    <name type="scientific">candidate division WWE3 bacterium RIFCSPLOWO2_01_FULL_37_15</name>
    <dbReference type="NCBI Taxonomy" id="1802622"/>
    <lineage>
        <taxon>Bacteria</taxon>
        <taxon>Katanobacteria</taxon>
    </lineage>
</organism>
<dbReference type="EMBL" id="MEVF01000014">
    <property type="protein sequence ID" value="OGC49761.1"/>
    <property type="molecule type" value="Genomic_DNA"/>
</dbReference>
<evidence type="ECO:0000256" key="6">
    <source>
        <dbReference type="ARBA" id="ARBA00022989"/>
    </source>
</evidence>
<dbReference type="FunFam" id="1.20.81.30:FF:000001">
    <property type="entry name" value="Type II secretion system protein F"/>
    <property type="match status" value="1"/>
</dbReference>
<evidence type="ECO:0000259" key="9">
    <source>
        <dbReference type="Pfam" id="PF00482"/>
    </source>
</evidence>
<evidence type="ECO:0000256" key="2">
    <source>
        <dbReference type="ARBA" id="ARBA00005745"/>
    </source>
</evidence>
<accession>A0A1F4UXU9</accession>